<dbReference type="AlphaFoldDB" id="A0AA93AL69"/>
<feature type="coiled-coil region" evidence="1">
    <location>
        <begin position="123"/>
        <end position="150"/>
    </location>
</feature>
<organism evidence="2 3">
    <name type="scientific">Pectobacterium aquaticum</name>
    <dbReference type="NCBI Taxonomy" id="2204145"/>
    <lineage>
        <taxon>Bacteria</taxon>
        <taxon>Pseudomonadati</taxon>
        <taxon>Pseudomonadota</taxon>
        <taxon>Gammaproteobacteria</taxon>
        <taxon>Enterobacterales</taxon>
        <taxon>Pectobacteriaceae</taxon>
        <taxon>Pectobacterium</taxon>
    </lineage>
</organism>
<keyword evidence="1" id="KW-0175">Coiled coil</keyword>
<reference evidence="2 3" key="1">
    <citation type="submission" date="2018-11" db="EMBL/GenBank/DDBJ databases">
        <title>Draft genome sequences of proposed Pectobacterium aquaticum sp. nov. isolated in France from fresh water.</title>
        <authorList>
            <person name="Pedron J."/>
            <person name="Barny M.A."/>
        </authorList>
    </citation>
    <scope>NUCLEOTIDE SEQUENCE [LARGE SCALE GENOMIC DNA]</scope>
    <source>
        <strain evidence="2 3">A127-S21-F16</strain>
    </source>
</reference>
<gene>
    <name evidence="2" type="ORF">DMB84_012205</name>
</gene>
<dbReference type="EMBL" id="QHJS02000033">
    <property type="protein sequence ID" value="RRO19080.1"/>
    <property type="molecule type" value="Genomic_DNA"/>
</dbReference>
<proteinExistence type="predicted"/>
<evidence type="ECO:0000256" key="1">
    <source>
        <dbReference type="SAM" id="Coils"/>
    </source>
</evidence>
<accession>A0AA93AL69</accession>
<evidence type="ECO:0000313" key="2">
    <source>
        <dbReference type="EMBL" id="RRO19080.1"/>
    </source>
</evidence>
<evidence type="ECO:0000313" key="3">
    <source>
        <dbReference type="Proteomes" id="UP000256540"/>
    </source>
</evidence>
<comment type="caution">
    <text evidence="2">The sequence shown here is derived from an EMBL/GenBank/DDBJ whole genome shotgun (WGS) entry which is preliminary data.</text>
</comment>
<dbReference type="RefSeq" id="WP_054882331.1">
    <property type="nucleotide sequence ID" value="NZ_QHJS02000033.1"/>
</dbReference>
<sequence length="158" mass="18236">MIDEETLSDRGKQTIIRLERALERLLNGVPERTPHDGRVSLSRINQEAGLSSGGIYYYDEFVQKAKRAIHERKLDNAVSTIESGKASVDKMRVQRDKEHELKERYRSQRDDIKAFCDKIIAKNAQLEFSLFEALDKIEDLEREVSALKVVDISSRRSQ</sequence>
<name>A0AA93AL69_9GAMM</name>
<dbReference type="Proteomes" id="UP000256540">
    <property type="component" value="Unassembled WGS sequence"/>
</dbReference>
<protein>
    <submittedName>
        <fullName evidence="2">Uncharacterized protein</fullName>
    </submittedName>
</protein>